<dbReference type="AlphaFoldDB" id="A0A1F6THM6"/>
<sequence>MRSTKTSLILAVVLGVGAGVAPARGAVTGVSASPGSAPVAIARGGSLTLSWSVTTSTAGSVTVSSARGVFRKPDGTALGSVAQTLSRTITGPATVSFTETVYVPADVIQRAHKEGLDQLRYERSFTDGAAASGQVTLYIVTAKAAGFGLTNLALGFDDDNKQLPIVERGGKLKARAEIGYTGAGLLRGRWEIAGPNPDPDKPAWRVLGDVVQTLTGAESLILVSPSLPTDSFGPHLVRLHITEPRVGFDPPEIRYVVGEKQR</sequence>
<evidence type="ECO:0008006" key="4">
    <source>
        <dbReference type="Google" id="ProtNLM"/>
    </source>
</evidence>
<accession>A0A1F6THM6</accession>
<reference evidence="2 3" key="1">
    <citation type="journal article" date="2016" name="Nat. Commun.">
        <title>Thousands of microbial genomes shed light on interconnected biogeochemical processes in an aquifer system.</title>
        <authorList>
            <person name="Anantharaman K."/>
            <person name="Brown C.T."/>
            <person name="Hug L.A."/>
            <person name="Sharon I."/>
            <person name="Castelle C.J."/>
            <person name="Probst A.J."/>
            <person name="Thomas B.C."/>
            <person name="Singh A."/>
            <person name="Wilkins M.J."/>
            <person name="Karaoz U."/>
            <person name="Brodie E.L."/>
            <person name="Williams K.H."/>
            <person name="Hubbard S.S."/>
            <person name="Banfield J.F."/>
        </authorList>
    </citation>
    <scope>NUCLEOTIDE SEQUENCE [LARGE SCALE GENOMIC DNA]</scope>
</reference>
<feature type="chain" id="PRO_5009225529" description="DUF3108 domain-containing protein" evidence="1">
    <location>
        <begin position="26"/>
        <end position="262"/>
    </location>
</feature>
<dbReference type="Proteomes" id="UP000179360">
    <property type="component" value="Unassembled WGS sequence"/>
</dbReference>
<comment type="caution">
    <text evidence="2">The sequence shown here is derived from an EMBL/GenBank/DDBJ whole genome shotgun (WGS) entry which is preliminary data.</text>
</comment>
<protein>
    <recommendedName>
        <fullName evidence="4">DUF3108 domain-containing protein</fullName>
    </recommendedName>
</protein>
<evidence type="ECO:0000313" key="3">
    <source>
        <dbReference type="Proteomes" id="UP000179360"/>
    </source>
</evidence>
<evidence type="ECO:0000313" key="2">
    <source>
        <dbReference type="EMBL" id="OGI44575.1"/>
    </source>
</evidence>
<evidence type="ECO:0000256" key="1">
    <source>
        <dbReference type="SAM" id="SignalP"/>
    </source>
</evidence>
<name>A0A1F6THM6_9PROT</name>
<proteinExistence type="predicted"/>
<dbReference type="EMBL" id="MFSY01000119">
    <property type="protein sequence ID" value="OGI44575.1"/>
    <property type="molecule type" value="Genomic_DNA"/>
</dbReference>
<keyword evidence="1" id="KW-0732">Signal</keyword>
<organism evidence="2 3">
    <name type="scientific">Candidatus Muproteobacteria bacterium RIFCSPHIGHO2_01_FULL_65_16</name>
    <dbReference type="NCBI Taxonomy" id="1817764"/>
    <lineage>
        <taxon>Bacteria</taxon>
        <taxon>Pseudomonadati</taxon>
        <taxon>Pseudomonadota</taxon>
        <taxon>Candidatus Muproteobacteria</taxon>
    </lineage>
</organism>
<feature type="signal peptide" evidence="1">
    <location>
        <begin position="1"/>
        <end position="25"/>
    </location>
</feature>
<gene>
    <name evidence="2" type="ORF">A2637_06615</name>
</gene>